<feature type="transmembrane region" description="Helical" evidence="12">
    <location>
        <begin position="1025"/>
        <end position="1047"/>
    </location>
</feature>
<dbReference type="InterPro" id="IPR017850">
    <property type="entry name" value="Alkaline_phosphatase_core_sf"/>
</dbReference>
<dbReference type="InterPro" id="IPR002591">
    <property type="entry name" value="Phosphodiest/P_Trfase"/>
</dbReference>
<feature type="transmembrane region" description="Helical" evidence="12">
    <location>
        <begin position="754"/>
        <end position="778"/>
    </location>
</feature>
<feature type="transmembrane region" description="Helical" evidence="12">
    <location>
        <begin position="511"/>
        <end position="533"/>
    </location>
</feature>
<keyword evidence="9 12" id="KW-0472">Membrane</keyword>
<dbReference type="PANTHER" id="PTHR23071">
    <property type="entry name" value="PHOSPHATIDYLINOSITOL GLYCAN"/>
    <property type="match status" value="1"/>
</dbReference>
<comment type="subcellular location">
    <subcellularLocation>
        <location evidence="1">Endoplasmic reticulum membrane</location>
        <topology evidence="1">Multi-pass membrane protein</topology>
    </subcellularLocation>
</comment>
<dbReference type="OrthoDB" id="272139at2759"/>
<dbReference type="STRING" id="200324.A0A2N5SYA4"/>
<dbReference type="GO" id="GO:0005789">
    <property type="term" value="C:endoplasmic reticulum membrane"/>
    <property type="evidence" value="ECO:0007669"/>
    <property type="project" value="UniProtKB-SubCell"/>
</dbReference>
<evidence type="ECO:0000256" key="3">
    <source>
        <dbReference type="ARBA" id="ARBA00008695"/>
    </source>
</evidence>
<reference evidence="15 16" key="1">
    <citation type="submission" date="2017-11" db="EMBL/GenBank/DDBJ databases">
        <title>De novo assembly and phasing of dikaryotic genomes from two isolates of Puccinia coronata f. sp. avenae, the causal agent of oat crown rust.</title>
        <authorList>
            <person name="Miller M.E."/>
            <person name="Zhang Y."/>
            <person name="Omidvar V."/>
            <person name="Sperschneider J."/>
            <person name="Schwessinger B."/>
            <person name="Raley C."/>
            <person name="Palmer J.M."/>
            <person name="Garnica D."/>
            <person name="Upadhyaya N."/>
            <person name="Rathjen J."/>
            <person name="Taylor J.M."/>
            <person name="Park R.F."/>
            <person name="Dodds P.N."/>
            <person name="Hirsch C.D."/>
            <person name="Kianian S.F."/>
            <person name="Figueroa M."/>
        </authorList>
    </citation>
    <scope>NUCLEOTIDE SEQUENCE [LARGE SCALE GENOMIC DNA]</scope>
    <source>
        <strain evidence="13">12NC29</strain>
        <strain evidence="14">12SD80</strain>
    </source>
</reference>
<organism evidence="13 15">
    <name type="scientific">Puccinia coronata f. sp. avenae</name>
    <dbReference type="NCBI Taxonomy" id="200324"/>
    <lineage>
        <taxon>Eukaryota</taxon>
        <taxon>Fungi</taxon>
        <taxon>Dikarya</taxon>
        <taxon>Basidiomycota</taxon>
        <taxon>Pucciniomycotina</taxon>
        <taxon>Pucciniomycetes</taxon>
        <taxon>Pucciniales</taxon>
        <taxon>Pucciniaceae</taxon>
        <taxon>Puccinia</taxon>
    </lineage>
</organism>
<keyword evidence="10" id="KW-0325">Glycoprotein</keyword>
<keyword evidence="6 12" id="KW-0812">Transmembrane</keyword>
<accession>A0A2N5SYA4</accession>
<feature type="transmembrane region" description="Helical" evidence="12">
    <location>
        <begin position="970"/>
        <end position="999"/>
    </location>
</feature>
<dbReference type="SUPFAM" id="SSF53649">
    <property type="entry name" value="Alkaline phosphatase-like"/>
    <property type="match status" value="1"/>
</dbReference>
<feature type="transmembrane region" description="Helical" evidence="12">
    <location>
        <begin position="1067"/>
        <end position="1091"/>
    </location>
</feature>
<sequence>MQSKSKSESNTKDSTRNGSSSSTRITTTVLLLLLLLHATAIHLFCQGFLLSRITLSDHSQEEQNQLGIQPSHKKLILILIDALRYDFILPHSNNHTQLLDPFNHNQLTLPARLTTTHPHHSKLFHFQADPPTTTLQRLKALTTGTLPTFIDMGQNFADHNIRIHEDSWLHQLHLHAHQKIGLAGDDTWLKLFGNAHHHHHHHQTTPDGIFNPNITSAYESFNVEDLDTVDNGVRDHFYKMLNIQGTTPSPPWDILIGHFLGLDHAGHRFGASHPSVRSKLREYDDFLEKLVERIEDDTLLVVMGDHGMDAKGDHGGDSFWEVSTALWVYSKTRPLVSPHEPLPSWALDHHHHHHHHHHTSSSSSNSHVNLGPTLGTWRTVSQIDIVPTLSLLLGVPIPFSNLGMLIPELFFRPSHPLPTTPHDVTPAVNLSATDTLTRAMAANAAQLSRFVERYAGSPDSPGHDLAPHVPQLRELYTRAEALYREQQQRPEEAFRAHRAFATSLLATSRRIWAQFIPSLMVLGTALMALSLLVTCKLLNCIQWSADTRHAPIRTILPVALSRGASGLAIGALSFWGGTFREMSLVSSLLVGASLGICLGILGHRPFDEAAHLDVRLKVPSWGTLFKLIPVGLHALALGSNSYTVWEDRVVQYLVSFSVFLPILYKAVGAAQARQRNRLMLFGVLFAGCVRLMGLSTVCREEQQGACTVTFYAGATSSGSPSWAMSVLLPLALVLPIVPAWFLGTVDAYRGPASLFFGAVWRALLLCAAQYWITDYLIAHDSSLLTPALAGQAKLVKLWVARLGIGLSLFSGTLLWLILPPCIDVSPLDPDEKQGGGKPRLLVLGFANAYASTYLMFVAACFGALYLVAQPVGQVVLALGLVAALSLVLLNHSLTEAPPSPPPSSSTITHQTCSRTQGWLRSQRIHQSDLNMLVGLHFLGHMIFFGTGHQVTLATIQWKVGFVGLQQAHKLLSPILILLNTFAGFFLVALCVPLFALWNLSPSHAIHRLKISEESPRPTRRIRPEVLHAQLIFIAIQSAVTALNMLFICALKRHLMLFKIFFPKILANFFLVIGFDLVFLIVSVLVLPVLMVKIHHFFAV</sequence>
<feature type="compositionally biased region" description="Basic and acidic residues" evidence="11">
    <location>
        <begin position="1"/>
        <end position="15"/>
    </location>
</feature>
<feature type="transmembrane region" description="Helical" evidence="12">
    <location>
        <begin position="840"/>
        <end position="865"/>
    </location>
</feature>
<evidence type="ECO:0000313" key="15">
    <source>
        <dbReference type="Proteomes" id="UP000235388"/>
    </source>
</evidence>
<dbReference type="Pfam" id="PF01663">
    <property type="entry name" value="Phosphodiest"/>
    <property type="match status" value="1"/>
</dbReference>
<keyword evidence="15" id="KW-1185">Reference proteome</keyword>
<dbReference type="InterPro" id="IPR037675">
    <property type="entry name" value="PIG-O_N"/>
</dbReference>
<evidence type="ECO:0000256" key="4">
    <source>
        <dbReference type="ARBA" id="ARBA00022502"/>
    </source>
</evidence>
<evidence type="ECO:0000256" key="5">
    <source>
        <dbReference type="ARBA" id="ARBA00022679"/>
    </source>
</evidence>
<feature type="transmembrane region" description="Helical" evidence="12">
    <location>
        <begin position="678"/>
        <end position="697"/>
    </location>
</feature>
<dbReference type="Gene3D" id="3.40.720.10">
    <property type="entry name" value="Alkaline Phosphatase, subunit A"/>
    <property type="match status" value="1"/>
</dbReference>
<dbReference type="Proteomes" id="UP000235388">
    <property type="component" value="Unassembled WGS sequence"/>
</dbReference>
<comment type="pathway">
    <text evidence="2">Glycolipid biosynthesis; glycosylphosphatidylinositol-anchor biosynthesis.</text>
</comment>
<evidence type="ECO:0000256" key="9">
    <source>
        <dbReference type="ARBA" id="ARBA00023136"/>
    </source>
</evidence>
<feature type="transmembrane region" description="Helical" evidence="12">
    <location>
        <begin position="649"/>
        <end position="666"/>
    </location>
</feature>
<keyword evidence="4" id="KW-0337">GPI-anchor biosynthesis</keyword>
<dbReference type="Proteomes" id="UP000235392">
    <property type="component" value="Unassembled WGS sequence"/>
</dbReference>
<name>A0A2N5SYA4_9BASI</name>
<feature type="transmembrane region" description="Helical" evidence="12">
    <location>
        <begin position="582"/>
        <end position="602"/>
    </location>
</feature>
<dbReference type="EMBL" id="PGCJ01000835">
    <property type="protein sequence ID" value="PLW18213.1"/>
    <property type="molecule type" value="Genomic_DNA"/>
</dbReference>
<feature type="region of interest" description="Disordered" evidence="11">
    <location>
        <begin position="347"/>
        <end position="368"/>
    </location>
</feature>
<dbReference type="EMBL" id="PGCI01000004">
    <property type="protein sequence ID" value="PLW51619.1"/>
    <property type="molecule type" value="Genomic_DNA"/>
</dbReference>
<keyword evidence="5" id="KW-0808">Transferase</keyword>
<dbReference type="GO" id="GO:0051377">
    <property type="term" value="F:mannose-ethanolamine phosphotransferase activity"/>
    <property type="evidence" value="ECO:0007669"/>
    <property type="project" value="InterPro"/>
</dbReference>
<evidence type="ECO:0000313" key="13">
    <source>
        <dbReference type="EMBL" id="PLW18213.1"/>
    </source>
</evidence>
<comment type="caution">
    <text evidence="13">The sequence shown here is derived from an EMBL/GenBank/DDBJ whole genome shotgun (WGS) entry which is preliminary data.</text>
</comment>
<evidence type="ECO:0000313" key="16">
    <source>
        <dbReference type="Proteomes" id="UP000235392"/>
    </source>
</evidence>
<keyword evidence="8 12" id="KW-1133">Transmembrane helix</keyword>
<feature type="region of interest" description="Disordered" evidence="11">
    <location>
        <begin position="1"/>
        <end position="21"/>
    </location>
</feature>
<evidence type="ECO:0000256" key="6">
    <source>
        <dbReference type="ARBA" id="ARBA00022692"/>
    </source>
</evidence>
<evidence type="ECO:0000256" key="12">
    <source>
        <dbReference type="SAM" id="Phobius"/>
    </source>
</evidence>
<dbReference type="CDD" id="cd16023">
    <property type="entry name" value="GPI_EPT_3"/>
    <property type="match status" value="1"/>
</dbReference>
<protein>
    <submittedName>
        <fullName evidence="13">Uncharacterized protein</fullName>
    </submittedName>
</protein>
<feature type="transmembrane region" description="Helical" evidence="12">
    <location>
        <begin position="798"/>
        <end position="819"/>
    </location>
</feature>
<proteinExistence type="inferred from homology"/>
<evidence type="ECO:0000256" key="10">
    <source>
        <dbReference type="ARBA" id="ARBA00023180"/>
    </source>
</evidence>
<evidence type="ECO:0000256" key="11">
    <source>
        <dbReference type="SAM" id="MobiDB-lite"/>
    </source>
</evidence>
<evidence type="ECO:0000256" key="2">
    <source>
        <dbReference type="ARBA" id="ARBA00004687"/>
    </source>
</evidence>
<feature type="transmembrane region" description="Helical" evidence="12">
    <location>
        <begin position="554"/>
        <end position="576"/>
    </location>
</feature>
<feature type="transmembrane region" description="Helical" evidence="12">
    <location>
        <begin position="722"/>
        <end position="742"/>
    </location>
</feature>
<feature type="transmembrane region" description="Helical" evidence="12">
    <location>
        <begin position="871"/>
        <end position="889"/>
    </location>
</feature>
<feature type="transmembrane region" description="Helical" evidence="12">
    <location>
        <begin position="623"/>
        <end position="643"/>
    </location>
</feature>
<dbReference type="AlphaFoldDB" id="A0A2N5SYA4"/>
<gene>
    <name evidence="13" type="ORF">PCANC_10369</name>
    <name evidence="14" type="ORF">PCASD_00474</name>
</gene>
<evidence type="ECO:0000313" key="14">
    <source>
        <dbReference type="EMBL" id="PLW51619.1"/>
    </source>
</evidence>
<comment type="similarity">
    <text evidence="3">Belongs to the PIGG/PIGN/PIGO family. PIGO subfamily.</text>
</comment>
<evidence type="ECO:0000256" key="8">
    <source>
        <dbReference type="ARBA" id="ARBA00022989"/>
    </source>
</evidence>
<evidence type="ECO:0000256" key="1">
    <source>
        <dbReference type="ARBA" id="ARBA00004477"/>
    </source>
</evidence>
<dbReference type="PANTHER" id="PTHR23071:SF1">
    <property type="entry name" value="GPI ETHANOLAMINE PHOSPHATE TRANSFERASE 3"/>
    <property type="match status" value="1"/>
</dbReference>
<evidence type="ECO:0000256" key="7">
    <source>
        <dbReference type="ARBA" id="ARBA00022824"/>
    </source>
</evidence>
<feature type="compositionally biased region" description="Basic residues" evidence="11">
    <location>
        <begin position="349"/>
        <end position="359"/>
    </location>
</feature>
<dbReference type="GO" id="GO:0006506">
    <property type="term" value="P:GPI anchor biosynthetic process"/>
    <property type="evidence" value="ECO:0007669"/>
    <property type="project" value="UniProtKB-UniPathway"/>
</dbReference>
<dbReference type="UniPathway" id="UPA00196"/>
<keyword evidence="7" id="KW-0256">Endoplasmic reticulum</keyword>
<dbReference type="InterPro" id="IPR039524">
    <property type="entry name" value="PIGO/GPI13"/>
</dbReference>